<dbReference type="InterPro" id="IPR059233">
    <property type="entry name" value="MobB_NdrA/B/Cbk1"/>
</dbReference>
<feature type="compositionally biased region" description="Polar residues" evidence="10">
    <location>
        <begin position="690"/>
        <end position="701"/>
    </location>
</feature>
<feature type="region of interest" description="Disordered" evidence="10">
    <location>
        <begin position="580"/>
        <end position="605"/>
    </location>
</feature>
<feature type="compositionally biased region" description="Basic and acidic residues" evidence="10">
    <location>
        <begin position="739"/>
        <end position="751"/>
    </location>
</feature>
<evidence type="ECO:0000256" key="9">
    <source>
        <dbReference type="PROSITE-ProRule" id="PRU10141"/>
    </source>
</evidence>
<keyword evidence="3" id="KW-0808">Transferase</keyword>
<keyword evidence="14" id="KW-1185">Reference proteome</keyword>
<comment type="catalytic activity">
    <reaction evidence="7">
        <text>L-threonyl-[protein] + ATP = O-phospho-L-threonyl-[protein] + ADP + H(+)</text>
        <dbReference type="Rhea" id="RHEA:46608"/>
        <dbReference type="Rhea" id="RHEA-COMP:11060"/>
        <dbReference type="Rhea" id="RHEA-COMP:11605"/>
        <dbReference type="ChEBI" id="CHEBI:15378"/>
        <dbReference type="ChEBI" id="CHEBI:30013"/>
        <dbReference type="ChEBI" id="CHEBI:30616"/>
        <dbReference type="ChEBI" id="CHEBI:61977"/>
        <dbReference type="ChEBI" id="CHEBI:456216"/>
        <dbReference type="EC" id="2.7.11.1"/>
    </reaction>
</comment>
<keyword evidence="5" id="KW-0418">Kinase</keyword>
<feature type="compositionally biased region" description="Low complexity" evidence="10">
    <location>
        <begin position="201"/>
        <end position="236"/>
    </location>
</feature>
<keyword evidence="6 9" id="KW-0067">ATP-binding</keyword>
<feature type="domain" description="AGC-kinase C-terminal" evidence="12">
    <location>
        <begin position="652"/>
        <end position="795"/>
    </location>
</feature>
<feature type="compositionally biased region" description="Basic and acidic residues" evidence="10">
    <location>
        <begin position="114"/>
        <end position="132"/>
    </location>
</feature>
<dbReference type="InterPro" id="IPR000719">
    <property type="entry name" value="Prot_kinase_dom"/>
</dbReference>
<evidence type="ECO:0000256" key="5">
    <source>
        <dbReference type="ARBA" id="ARBA00022777"/>
    </source>
</evidence>
<evidence type="ECO:0000256" key="10">
    <source>
        <dbReference type="SAM" id="MobiDB-lite"/>
    </source>
</evidence>
<dbReference type="PROSITE" id="PS00107">
    <property type="entry name" value="PROTEIN_KINASE_ATP"/>
    <property type="match status" value="1"/>
</dbReference>
<feature type="compositionally biased region" description="Basic and acidic residues" evidence="10">
    <location>
        <begin position="581"/>
        <end position="591"/>
    </location>
</feature>
<evidence type="ECO:0000256" key="4">
    <source>
        <dbReference type="ARBA" id="ARBA00022741"/>
    </source>
</evidence>
<keyword evidence="4 9" id="KW-0547">Nucleotide-binding</keyword>
<dbReference type="PROSITE" id="PS51285">
    <property type="entry name" value="AGC_KINASE_CTER"/>
    <property type="match status" value="1"/>
</dbReference>
<dbReference type="EC" id="2.7.11.1" evidence="1"/>
<evidence type="ECO:0000259" key="11">
    <source>
        <dbReference type="PROSITE" id="PS50011"/>
    </source>
</evidence>
<dbReference type="GO" id="GO:0005524">
    <property type="term" value="F:ATP binding"/>
    <property type="evidence" value="ECO:0007669"/>
    <property type="project" value="UniProtKB-UniRule"/>
</dbReference>
<dbReference type="InterPro" id="IPR017441">
    <property type="entry name" value="Protein_kinase_ATP_BS"/>
</dbReference>
<reference evidence="13 14" key="1">
    <citation type="submission" date="2019-04" db="EMBL/GenBank/DDBJ databases">
        <title>Aspergillus burnettii sp. nov., novel species from soil in southeast Queensland.</title>
        <authorList>
            <person name="Gilchrist C.L.M."/>
            <person name="Pitt J.I."/>
            <person name="Lange L."/>
            <person name="Lacey H.J."/>
            <person name="Vuong D."/>
            <person name="Midgley D.J."/>
            <person name="Greenfield P."/>
            <person name="Bradbury M."/>
            <person name="Lacey E."/>
            <person name="Busk P.K."/>
            <person name="Pilgaard B."/>
            <person name="Chooi Y.H."/>
            <person name="Piggott A.M."/>
        </authorList>
    </citation>
    <scope>NUCLEOTIDE SEQUENCE [LARGE SCALE GENOMIC DNA]</scope>
    <source>
        <strain evidence="13 14">FRR 5400</strain>
    </source>
</reference>
<comment type="catalytic activity">
    <reaction evidence="8">
        <text>L-seryl-[protein] + ATP = O-phospho-L-seryl-[protein] + ADP + H(+)</text>
        <dbReference type="Rhea" id="RHEA:17989"/>
        <dbReference type="Rhea" id="RHEA-COMP:9863"/>
        <dbReference type="Rhea" id="RHEA-COMP:11604"/>
        <dbReference type="ChEBI" id="CHEBI:15378"/>
        <dbReference type="ChEBI" id="CHEBI:29999"/>
        <dbReference type="ChEBI" id="CHEBI:30616"/>
        <dbReference type="ChEBI" id="CHEBI:83421"/>
        <dbReference type="ChEBI" id="CHEBI:456216"/>
        <dbReference type="EC" id="2.7.11.1"/>
    </reaction>
</comment>
<dbReference type="EMBL" id="SPNV01000090">
    <property type="protein sequence ID" value="KAF5861779.1"/>
    <property type="molecule type" value="Genomic_DNA"/>
</dbReference>
<gene>
    <name evidence="13" type="ORF">ETB97_012580</name>
</gene>
<organism evidence="13 14">
    <name type="scientific">Petromyces alliaceus</name>
    <name type="common">Aspergillus alliaceus</name>
    <dbReference type="NCBI Taxonomy" id="209559"/>
    <lineage>
        <taxon>Eukaryota</taxon>
        <taxon>Fungi</taxon>
        <taxon>Dikarya</taxon>
        <taxon>Ascomycota</taxon>
        <taxon>Pezizomycotina</taxon>
        <taxon>Eurotiomycetes</taxon>
        <taxon>Eurotiomycetidae</taxon>
        <taxon>Eurotiales</taxon>
        <taxon>Aspergillaceae</taxon>
        <taxon>Aspergillus</taxon>
        <taxon>Aspergillus subgen. Circumdati</taxon>
    </lineage>
</organism>
<dbReference type="AlphaFoldDB" id="A0A8H6E6Z0"/>
<feature type="domain" description="Protein kinase" evidence="11">
    <location>
        <begin position="364"/>
        <end position="767"/>
    </location>
</feature>
<feature type="compositionally biased region" description="Low complexity" evidence="10">
    <location>
        <begin position="100"/>
        <end position="113"/>
    </location>
</feature>
<dbReference type="InterPro" id="IPR011009">
    <property type="entry name" value="Kinase-like_dom_sf"/>
</dbReference>
<dbReference type="PANTHER" id="PTHR24356">
    <property type="entry name" value="SERINE/THREONINE-PROTEIN KINASE"/>
    <property type="match status" value="1"/>
</dbReference>
<protein>
    <recommendedName>
        <fullName evidence="1">non-specific serine/threonine protein kinase</fullName>
        <ecNumber evidence="1">2.7.11.1</ecNumber>
    </recommendedName>
</protein>
<sequence>MPPPPTWPEKIGFESVSGEEVPDYYPYLVFGVLLMVGSLYYNTIPLTVTIGADQIGLGPKTLAVESDPLSNLENNRQSSRSFVGEVEAGHAHPAIIDCHSSSTPLGSSESPQSQREENHCKTEAEIKLRPLGENDSGEPKILGRRRSRSMPAAFTQLVSRKLTTTFGSPTVIRRSRRRQRPSVQIAKLQSESVHNLNNQGDSANDSSDSSSPPTSSGSPLRANSTPPTSEEPFTSPDGVEHYDDDTVADRHGLGPSKLTTGRTLTPIEEFPGMSPTVRTVEAVANAKVFFETYFRSIYCDTNPRSQRQQELEHYIHSLPLTLEEKKRVWRNWIVQEQEYLRQCRVLKSRFHGIGHDETVSVAGFEVLKVLGRGSFGVVRLVKEKSASEGYSGSTAARKPLSTVPKKADITCESENCRRRAMVGEKKDVFAMKVIRKSAMIRNSQEGHLRAERDFLVASTTSRWIVPLIASFQDTNNLYLIMDYMIGGDFLGLLMRRCILPEDIARWYVAEMILCIEEAHKLCWIHRDVKPDNFLISASGHLKISDFGLAFDGHWAHDQVYYNDHRYSLMRRLGIQVDGDLEDQKEQNRKVDQTLPNDSEQGVTFAPPPENLLEWRDKHQMRSIDPQGRNYRGRSFYVYPNDAADIKAHPFFRGIKWEKLHQSCPPFIPKVKGWEDTRYFEDADGAAGNDELSTTTDAQNSGDESEGAEGGPKPMQNPPEPPQDQCSCKGPSPDENTWSDAREPPTKGLEKQKQRKRPRDKMLRDKRIQKTVLKMRKEGAFVGYTYRRPKAVAMAFAPERGRVYLSRGNLSELYG</sequence>
<proteinExistence type="predicted"/>
<dbReference type="PANTHER" id="PTHR24356:SF400">
    <property type="entry name" value="SERINE_THREONINE-PROTEIN KINASE CBK1"/>
    <property type="match status" value="1"/>
</dbReference>
<evidence type="ECO:0000256" key="3">
    <source>
        <dbReference type="ARBA" id="ARBA00022679"/>
    </source>
</evidence>
<evidence type="ECO:0000313" key="13">
    <source>
        <dbReference type="EMBL" id="KAF5861779.1"/>
    </source>
</evidence>
<accession>A0A8H6E6Z0</accession>
<dbReference type="CDD" id="cd21742">
    <property type="entry name" value="MobB_NDR_LATS-like"/>
    <property type="match status" value="1"/>
</dbReference>
<feature type="region of interest" description="Disordered" evidence="10">
    <location>
        <begin position="168"/>
        <end position="267"/>
    </location>
</feature>
<feature type="region of interest" description="Disordered" evidence="10">
    <location>
        <begin position="683"/>
        <end position="764"/>
    </location>
</feature>
<dbReference type="InterPro" id="IPR050236">
    <property type="entry name" value="Ser_Thr_kinase_AGC"/>
</dbReference>
<evidence type="ECO:0000313" key="14">
    <source>
        <dbReference type="Proteomes" id="UP000541154"/>
    </source>
</evidence>
<dbReference type="Gene3D" id="3.30.200.20">
    <property type="entry name" value="Phosphorylase Kinase, domain 1"/>
    <property type="match status" value="2"/>
</dbReference>
<feature type="binding site" evidence="9">
    <location>
        <position position="398"/>
    </location>
    <ligand>
        <name>ATP</name>
        <dbReference type="ChEBI" id="CHEBI:30616"/>
    </ligand>
</feature>
<evidence type="ECO:0000256" key="6">
    <source>
        <dbReference type="ARBA" id="ARBA00022840"/>
    </source>
</evidence>
<dbReference type="Gene3D" id="1.10.510.10">
    <property type="entry name" value="Transferase(Phosphotransferase) domain 1"/>
    <property type="match status" value="2"/>
</dbReference>
<feature type="region of interest" description="Disordered" evidence="10">
    <location>
        <begin position="97"/>
        <end position="156"/>
    </location>
</feature>
<dbReference type="SMART" id="SM00220">
    <property type="entry name" value="S_TKc"/>
    <property type="match status" value="1"/>
</dbReference>
<keyword evidence="2" id="KW-0723">Serine/threonine-protein kinase</keyword>
<evidence type="ECO:0000256" key="2">
    <source>
        <dbReference type="ARBA" id="ARBA00022527"/>
    </source>
</evidence>
<dbReference type="Proteomes" id="UP000541154">
    <property type="component" value="Unassembled WGS sequence"/>
</dbReference>
<name>A0A8H6E6Z0_PETAA</name>
<dbReference type="Pfam" id="PF00069">
    <property type="entry name" value="Pkinase"/>
    <property type="match status" value="1"/>
</dbReference>
<evidence type="ECO:0000256" key="7">
    <source>
        <dbReference type="ARBA" id="ARBA00047899"/>
    </source>
</evidence>
<dbReference type="GO" id="GO:0004674">
    <property type="term" value="F:protein serine/threonine kinase activity"/>
    <property type="evidence" value="ECO:0007669"/>
    <property type="project" value="UniProtKB-KW"/>
</dbReference>
<dbReference type="GO" id="GO:0035556">
    <property type="term" value="P:intracellular signal transduction"/>
    <property type="evidence" value="ECO:0007669"/>
    <property type="project" value="TreeGrafter"/>
</dbReference>
<dbReference type="InterPro" id="IPR000961">
    <property type="entry name" value="AGC-kinase_C"/>
</dbReference>
<dbReference type="PROSITE" id="PS50011">
    <property type="entry name" value="PROTEIN_KINASE_DOM"/>
    <property type="match status" value="1"/>
</dbReference>
<evidence type="ECO:0000256" key="8">
    <source>
        <dbReference type="ARBA" id="ARBA00048679"/>
    </source>
</evidence>
<evidence type="ECO:0000256" key="1">
    <source>
        <dbReference type="ARBA" id="ARBA00012513"/>
    </source>
</evidence>
<comment type="caution">
    <text evidence="13">The sequence shown here is derived from an EMBL/GenBank/DDBJ whole genome shotgun (WGS) entry which is preliminary data.</text>
</comment>
<evidence type="ECO:0000259" key="12">
    <source>
        <dbReference type="PROSITE" id="PS51285"/>
    </source>
</evidence>
<feature type="compositionally biased region" description="Polar residues" evidence="10">
    <location>
        <begin position="187"/>
        <end position="200"/>
    </location>
</feature>
<dbReference type="SUPFAM" id="SSF56112">
    <property type="entry name" value="Protein kinase-like (PK-like)"/>
    <property type="match status" value="1"/>
</dbReference>